<evidence type="ECO:0000313" key="2">
    <source>
        <dbReference type="Proteomes" id="UP001163835"/>
    </source>
</evidence>
<sequence>KINIFLQSWNTVKTKLPKDLQDMIQIANKYRLRLDGLAFSRNIIREIPIWLHKEATGIRKVHNSKESRCLRQNHCVFTVGEVQKLALVTQHHNHRRRTKCLCAQCKKVRTEDGCQNPYKCFAKAMELMHILPPKWNPLKELPEDYEPEVIPETGTAHSTYFDWRITTKGTLADAFRIFTEGEPTRSIPKNKRNTGALEEINIYTDGSCAKDSKEGPTAGAGIFSPDDETMTRAIKIPPTLKQTNQMGELIAIKESLEKVEDNVDITIHSDSRTYVQGLTKRLPAWED</sequence>
<evidence type="ECO:0000313" key="1">
    <source>
        <dbReference type="EMBL" id="KAJ3804368.1"/>
    </source>
</evidence>
<dbReference type="Proteomes" id="UP001163835">
    <property type="component" value="Unassembled WGS sequence"/>
</dbReference>
<accession>A0ACC1TIB5</accession>
<gene>
    <name evidence="1" type="ORF">F5876DRAFT_53492</name>
</gene>
<organism evidence="1 2">
    <name type="scientific">Lentinula aff. lateritia</name>
    <dbReference type="NCBI Taxonomy" id="2804960"/>
    <lineage>
        <taxon>Eukaryota</taxon>
        <taxon>Fungi</taxon>
        <taxon>Dikarya</taxon>
        <taxon>Basidiomycota</taxon>
        <taxon>Agaricomycotina</taxon>
        <taxon>Agaricomycetes</taxon>
        <taxon>Agaricomycetidae</taxon>
        <taxon>Agaricales</taxon>
        <taxon>Marasmiineae</taxon>
        <taxon>Omphalotaceae</taxon>
        <taxon>Lentinula</taxon>
    </lineage>
</organism>
<reference evidence="1" key="1">
    <citation type="submission" date="2022-09" db="EMBL/GenBank/DDBJ databases">
        <title>A Global Phylogenomic Analysis of the Shiitake Genus Lentinula.</title>
        <authorList>
            <consortium name="DOE Joint Genome Institute"/>
            <person name="Sierra-Patev S."/>
            <person name="Min B."/>
            <person name="Naranjo-Ortiz M."/>
            <person name="Looney B."/>
            <person name="Konkel Z."/>
            <person name="Slot J.C."/>
            <person name="Sakamoto Y."/>
            <person name="Steenwyk J.L."/>
            <person name="Rokas A."/>
            <person name="Carro J."/>
            <person name="Camarero S."/>
            <person name="Ferreira P."/>
            <person name="Molpeceres G."/>
            <person name="Ruiz-Duenas F.J."/>
            <person name="Serrano A."/>
            <person name="Henrissat B."/>
            <person name="Drula E."/>
            <person name="Hughes K.W."/>
            <person name="Mata J.L."/>
            <person name="Ishikawa N.K."/>
            <person name="Vargas-Isla R."/>
            <person name="Ushijima S."/>
            <person name="Smith C.A."/>
            <person name="Ahrendt S."/>
            <person name="Andreopoulos W."/>
            <person name="He G."/>
            <person name="Labutti K."/>
            <person name="Lipzen A."/>
            <person name="Ng V."/>
            <person name="Riley R."/>
            <person name="Sandor L."/>
            <person name="Barry K."/>
            <person name="Martinez A.T."/>
            <person name="Xiao Y."/>
            <person name="Gibbons J.G."/>
            <person name="Terashima K."/>
            <person name="Grigoriev I.V."/>
            <person name="Hibbett D.S."/>
        </authorList>
    </citation>
    <scope>NUCLEOTIDE SEQUENCE</scope>
    <source>
        <strain evidence="1">TMI1499</strain>
    </source>
</reference>
<keyword evidence="2" id="KW-1185">Reference proteome</keyword>
<protein>
    <submittedName>
        <fullName evidence="1">Uncharacterized protein</fullName>
    </submittedName>
</protein>
<dbReference type="EMBL" id="MU796064">
    <property type="protein sequence ID" value="KAJ3804368.1"/>
    <property type="molecule type" value="Genomic_DNA"/>
</dbReference>
<proteinExistence type="predicted"/>
<feature type="non-terminal residue" evidence="1">
    <location>
        <position position="1"/>
    </location>
</feature>
<name>A0ACC1TIB5_9AGAR</name>
<comment type="caution">
    <text evidence="1">The sequence shown here is derived from an EMBL/GenBank/DDBJ whole genome shotgun (WGS) entry which is preliminary data.</text>
</comment>